<keyword evidence="1" id="KW-0808">Transferase</keyword>
<dbReference type="InterPro" id="IPR050769">
    <property type="entry name" value="NAT_camello-type"/>
</dbReference>
<protein>
    <submittedName>
        <fullName evidence="4">Acyl-CoA N-acyltransferase</fullName>
    </submittedName>
</protein>
<dbReference type="Gene3D" id="3.40.630.30">
    <property type="match status" value="1"/>
</dbReference>
<dbReference type="InterPro" id="IPR016181">
    <property type="entry name" value="Acyl_CoA_acyltransferase"/>
</dbReference>
<dbReference type="GO" id="GO:0008080">
    <property type="term" value="F:N-acetyltransferase activity"/>
    <property type="evidence" value="ECO:0007669"/>
    <property type="project" value="InterPro"/>
</dbReference>
<keyword evidence="2" id="KW-0812">Transmembrane</keyword>
<gene>
    <name evidence="4" type="ORF">FB45DRAFT_929990</name>
</gene>
<keyword evidence="5" id="KW-1185">Reference proteome</keyword>
<evidence type="ECO:0000256" key="1">
    <source>
        <dbReference type="ARBA" id="ARBA00022679"/>
    </source>
</evidence>
<name>A0AAD7BGQ9_9AGAR</name>
<feature type="transmembrane region" description="Helical" evidence="2">
    <location>
        <begin position="61"/>
        <end position="80"/>
    </location>
</feature>
<keyword evidence="2" id="KW-1133">Transmembrane helix</keyword>
<feature type="transmembrane region" description="Helical" evidence="2">
    <location>
        <begin position="86"/>
        <end position="115"/>
    </location>
</feature>
<proteinExistence type="predicted"/>
<feature type="domain" description="N-acetyltransferase" evidence="3">
    <location>
        <begin position="106"/>
        <end position="259"/>
    </location>
</feature>
<evidence type="ECO:0000313" key="4">
    <source>
        <dbReference type="EMBL" id="KAJ7620326.1"/>
    </source>
</evidence>
<evidence type="ECO:0000256" key="2">
    <source>
        <dbReference type="SAM" id="Phobius"/>
    </source>
</evidence>
<keyword evidence="2" id="KW-0472">Membrane</keyword>
<accession>A0AAD7BGQ9</accession>
<dbReference type="Proteomes" id="UP001221142">
    <property type="component" value="Unassembled WGS sequence"/>
</dbReference>
<dbReference type="PANTHER" id="PTHR13947">
    <property type="entry name" value="GNAT FAMILY N-ACETYLTRANSFERASE"/>
    <property type="match status" value="1"/>
</dbReference>
<dbReference type="AlphaFoldDB" id="A0AAD7BGQ9"/>
<dbReference type="Pfam" id="PF00583">
    <property type="entry name" value="Acetyltransf_1"/>
    <property type="match status" value="1"/>
</dbReference>
<dbReference type="InterPro" id="IPR000182">
    <property type="entry name" value="GNAT_dom"/>
</dbReference>
<organism evidence="4 5">
    <name type="scientific">Roridomyces roridus</name>
    <dbReference type="NCBI Taxonomy" id="1738132"/>
    <lineage>
        <taxon>Eukaryota</taxon>
        <taxon>Fungi</taxon>
        <taxon>Dikarya</taxon>
        <taxon>Basidiomycota</taxon>
        <taxon>Agaricomycotina</taxon>
        <taxon>Agaricomycetes</taxon>
        <taxon>Agaricomycetidae</taxon>
        <taxon>Agaricales</taxon>
        <taxon>Marasmiineae</taxon>
        <taxon>Mycenaceae</taxon>
        <taxon>Roridomyces</taxon>
    </lineage>
</organism>
<evidence type="ECO:0000259" key="3">
    <source>
        <dbReference type="PROSITE" id="PS51186"/>
    </source>
</evidence>
<reference evidence="4" key="1">
    <citation type="submission" date="2023-03" db="EMBL/GenBank/DDBJ databases">
        <title>Massive genome expansion in bonnet fungi (Mycena s.s.) driven by repeated elements and novel gene families across ecological guilds.</title>
        <authorList>
            <consortium name="Lawrence Berkeley National Laboratory"/>
            <person name="Harder C.B."/>
            <person name="Miyauchi S."/>
            <person name="Viragh M."/>
            <person name="Kuo A."/>
            <person name="Thoen E."/>
            <person name="Andreopoulos B."/>
            <person name="Lu D."/>
            <person name="Skrede I."/>
            <person name="Drula E."/>
            <person name="Henrissat B."/>
            <person name="Morin E."/>
            <person name="Kohler A."/>
            <person name="Barry K."/>
            <person name="LaButti K."/>
            <person name="Morin E."/>
            <person name="Salamov A."/>
            <person name="Lipzen A."/>
            <person name="Mereny Z."/>
            <person name="Hegedus B."/>
            <person name="Baldrian P."/>
            <person name="Stursova M."/>
            <person name="Weitz H."/>
            <person name="Taylor A."/>
            <person name="Grigoriev I.V."/>
            <person name="Nagy L.G."/>
            <person name="Martin F."/>
            <person name="Kauserud H."/>
        </authorList>
    </citation>
    <scope>NUCLEOTIDE SEQUENCE</scope>
    <source>
        <strain evidence="4">9284</strain>
    </source>
</reference>
<sequence length="260" mass="28840">MGEIKAPLPPVIAPRAGGDIIVRQFRPSDAPQVHALLLEGLVYGPESPRNTALRRSLTRPVALLAYSGLLLGSATLYLSLNPILRVSGITICTASLALLLYFWHSIHIWFINYCLHARRTDMKDITKTYEIPADGSGLEQGPGGFFVAAIEDGKSSEVVGYLGLDYHVSSDPTSAEFRRMMVSSRHRRRRIASLLLGAAIAHARTRSPPLLTLDLETTEFQPGARKLYERHGFEVVRSSLMTEGLFFRARMLRLRRSVDG</sequence>
<evidence type="ECO:0000313" key="5">
    <source>
        <dbReference type="Proteomes" id="UP001221142"/>
    </source>
</evidence>
<dbReference type="EMBL" id="JARKIF010000017">
    <property type="protein sequence ID" value="KAJ7620326.1"/>
    <property type="molecule type" value="Genomic_DNA"/>
</dbReference>
<dbReference type="PROSITE" id="PS51186">
    <property type="entry name" value="GNAT"/>
    <property type="match status" value="1"/>
</dbReference>
<dbReference type="PANTHER" id="PTHR13947:SF37">
    <property type="entry name" value="LD18367P"/>
    <property type="match status" value="1"/>
</dbReference>
<comment type="caution">
    <text evidence="4">The sequence shown here is derived from an EMBL/GenBank/DDBJ whole genome shotgun (WGS) entry which is preliminary data.</text>
</comment>
<dbReference type="SUPFAM" id="SSF55729">
    <property type="entry name" value="Acyl-CoA N-acyltransferases (Nat)"/>
    <property type="match status" value="1"/>
</dbReference>
<dbReference type="CDD" id="cd04301">
    <property type="entry name" value="NAT_SF"/>
    <property type="match status" value="1"/>
</dbReference>